<feature type="signal peptide" evidence="5">
    <location>
        <begin position="1"/>
        <end position="19"/>
    </location>
</feature>
<dbReference type="EMBL" id="JH668594">
    <property type="protein sequence ID" value="KAG6458747.1"/>
    <property type="molecule type" value="Genomic_DNA"/>
</dbReference>
<dbReference type="GO" id="GO:0004867">
    <property type="term" value="F:serine-type endopeptidase inhibitor activity"/>
    <property type="evidence" value="ECO:0007669"/>
    <property type="project" value="UniProtKB-KW"/>
</dbReference>
<dbReference type="InterPro" id="IPR000215">
    <property type="entry name" value="Serpin_fam"/>
</dbReference>
<reference evidence="7" key="1">
    <citation type="journal article" date="2016" name="Insect Biochem. Mol. Biol.">
        <title>Multifaceted biological insights from a draft genome sequence of the tobacco hornworm moth, Manduca sexta.</title>
        <authorList>
            <person name="Kanost M.R."/>
            <person name="Arrese E.L."/>
            <person name="Cao X."/>
            <person name="Chen Y.R."/>
            <person name="Chellapilla S."/>
            <person name="Goldsmith M.R."/>
            <person name="Grosse-Wilde E."/>
            <person name="Heckel D.G."/>
            <person name="Herndon N."/>
            <person name="Jiang H."/>
            <person name="Papanicolaou A."/>
            <person name="Qu J."/>
            <person name="Soulages J.L."/>
            <person name="Vogel H."/>
            <person name="Walters J."/>
            <person name="Waterhouse R.M."/>
            <person name="Ahn S.J."/>
            <person name="Almeida F.C."/>
            <person name="An C."/>
            <person name="Aqrawi P."/>
            <person name="Bretschneider A."/>
            <person name="Bryant W.B."/>
            <person name="Bucks S."/>
            <person name="Chao H."/>
            <person name="Chevignon G."/>
            <person name="Christen J.M."/>
            <person name="Clarke D.F."/>
            <person name="Dittmer N.T."/>
            <person name="Ferguson L.C.F."/>
            <person name="Garavelou S."/>
            <person name="Gordon K.H.J."/>
            <person name="Gunaratna R.T."/>
            <person name="Han Y."/>
            <person name="Hauser F."/>
            <person name="He Y."/>
            <person name="Heidel-Fischer H."/>
            <person name="Hirsh A."/>
            <person name="Hu Y."/>
            <person name="Jiang H."/>
            <person name="Kalra D."/>
            <person name="Klinner C."/>
            <person name="Konig C."/>
            <person name="Kovar C."/>
            <person name="Kroll A.R."/>
            <person name="Kuwar S.S."/>
            <person name="Lee S.L."/>
            <person name="Lehman R."/>
            <person name="Li K."/>
            <person name="Li Z."/>
            <person name="Liang H."/>
            <person name="Lovelace S."/>
            <person name="Lu Z."/>
            <person name="Mansfield J.H."/>
            <person name="McCulloch K.J."/>
            <person name="Mathew T."/>
            <person name="Morton B."/>
            <person name="Muzny D.M."/>
            <person name="Neunemann D."/>
            <person name="Ongeri F."/>
            <person name="Pauchet Y."/>
            <person name="Pu L.L."/>
            <person name="Pyrousis I."/>
            <person name="Rao X.J."/>
            <person name="Redding A."/>
            <person name="Roesel C."/>
            <person name="Sanchez-Gracia A."/>
            <person name="Schaack S."/>
            <person name="Shukla A."/>
            <person name="Tetreau G."/>
            <person name="Wang Y."/>
            <person name="Xiong G.H."/>
            <person name="Traut W."/>
            <person name="Walsh T.K."/>
            <person name="Worley K.C."/>
            <person name="Wu D."/>
            <person name="Wu W."/>
            <person name="Wu Y.Q."/>
            <person name="Zhang X."/>
            <person name="Zou Z."/>
            <person name="Zucker H."/>
            <person name="Briscoe A.D."/>
            <person name="Burmester T."/>
            <person name="Clem R.J."/>
            <person name="Feyereisen R."/>
            <person name="Grimmelikhuijzen C.J.P."/>
            <person name="Hamodrakas S.J."/>
            <person name="Hansson B.S."/>
            <person name="Huguet E."/>
            <person name="Jermiin L.S."/>
            <person name="Lan Q."/>
            <person name="Lehman H.K."/>
            <person name="Lorenzen M."/>
            <person name="Merzendorfer H."/>
            <person name="Michalopoulos I."/>
            <person name="Morton D.B."/>
            <person name="Muthukrishnan S."/>
            <person name="Oakeshott J.G."/>
            <person name="Palmer W."/>
            <person name="Park Y."/>
            <person name="Passarelli A.L."/>
            <person name="Rozas J."/>
            <person name="Schwartz L.M."/>
            <person name="Smith W."/>
            <person name="Southgate A."/>
            <person name="Vilcinskas A."/>
            <person name="Vogt R."/>
            <person name="Wang P."/>
            <person name="Werren J."/>
            <person name="Yu X.Q."/>
            <person name="Zhou J.J."/>
            <person name="Brown S.J."/>
            <person name="Scherer S.E."/>
            <person name="Richards S."/>
            <person name="Blissard G.W."/>
        </authorList>
    </citation>
    <scope>NUCLEOTIDE SEQUENCE</scope>
</reference>
<dbReference type="SMART" id="SM00093">
    <property type="entry name" value="SERPIN"/>
    <property type="match status" value="1"/>
</dbReference>
<evidence type="ECO:0000256" key="1">
    <source>
        <dbReference type="ARBA" id="ARBA00009500"/>
    </source>
</evidence>
<evidence type="ECO:0000313" key="7">
    <source>
        <dbReference type="EMBL" id="KAG6458747.1"/>
    </source>
</evidence>
<dbReference type="EMBL" id="JH668594">
    <property type="protein sequence ID" value="KAG6458746.1"/>
    <property type="molecule type" value="Genomic_DNA"/>
</dbReference>
<dbReference type="AlphaFoldDB" id="A0A921ZL80"/>
<evidence type="ECO:0000256" key="5">
    <source>
        <dbReference type="SAM" id="SignalP"/>
    </source>
</evidence>
<dbReference type="Gene3D" id="3.30.497.10">
    <property type="entry name" value="Antithrombin, subunit I, domain 2"/>
    <property type="match status" value="1"/>
</dbReference>
<organism evidence="7 8">
    <name type="scientific">Manduca sexta</name>
    <name type="common">Tobacco hawkmoth</name>
    <name type="synonym">Tobacco hornworm</name>
    <dbReference type="NCBI Taxonomy" id="7130"/>
    <lineage>
        <taxon>Eukaryota</taxon>
        <taxon>Metazoa</taxon>
        <taxon>Ecdysozoa</taxon>
        <taxon>Arthropoda</taxon>
        <taxon>Hexapoda</taxon>
        <taxon>Insecta</taxon>
        <taxon>Pterygota</taxon>
        <taxon>Neoptera</taxon>
        <taxon>Endopterygota</taxon>
        <taxon>Lepidoptera</taxon>
        <taxon>Glossata</taxon>
        <taxon>Ditrysia</taxon>
        <taxon>Bombycoidea</taxon>
        <taxon>Sphingidae</taxon>
        <taxon>Sphinginae</taxon>
        <taxon>Sphingini</taxon>
        <taxon>Manduca</taxon>
    </lineage>
</organism>
<name>A0A921ZL80_MANSE</name>
<dbReference type="InterPro" id="IPR023795">
    <property type="entry name" value="Serpin_CS"/>
</dbReference>
<proteinExistence type="inferred from homology"/>
<dbReference type="InterPro" id="IPR042185">
    <property type="entry name" value="Serpin_sf_2"/>
</dbReference>
<protein>
    <recommendedName>
        <fullName evidence="6">Serpin domain-containing protein</fullName>
    </recommendedName>
</protein>
<evidence type="ECO:0000259" key="6">
    <source>
        <dbReference type="SMART" id="SM00093"/>
    </source>
</evidence>
<dbReference type="InterPro" id="IPR023796">
    <property type="entry name" value="Serpin_dom"/>
</dbReference>
<dbReference type="Pfam" id="PF00079">
    <property type="entry name" value="Serpin"/>
    <property type="match status" value="1"/>
</dbReference>
<dbReference type="PROSITE" id="PS00284">
    <property type="entry name" value="SERPIN"/>
    <property type="match status" value="1"/>
</dbReference>
<keyword evidence="5" id="KW-0732">Signal</keyword>
<feature type="chain" id="PRO_5038324521" description="Serpin domain-containing protein" evidence="5">
    <location>
        <begin position="20"/>
        <end position="405"/>
    </location>
</feature>
<sequence length="405" mass="45106">MKLLVVPSLPLLLCVLVAAKRYKKTQSESDYSDSHEIIRKNTSFDLRGSLKRSFALEAALTDPQENVLCSPLSALLPLGKLVFGAEGQARQEITATIGIRKRKQVKKVFTKLIQDLKFLPGVVLDVASRIYLAKKTKLNSNFSKNVKSTFQSDVEKVSFDKPREAVDEINAWVARQTNNMIPTILAPGDISPSTSMILVNAIYFSGKWKYAFQKVFSSTFLSPKGPLIIPMISNVADYNYYESKILKSQILEIPYEGNAASFIIVLPIMKDGLQVLLRSLKLAPEILNSEMRSLTSIRMEVSIPKFKIQSEMDLKVLYEKIGLRTIFNNKHSGLTGIVKDNTVYVSKAVHKAVIEVNEKGTEAAASSAISIGFVTLNMRFIADHPFLFFVKVKGEQLFAGIYNGP</sequence>
<evidence type="ECO:0000256" key="4">
    <source>
        <dbReference type="RuleBase" id="RU000411"/>
    </source>
</evidence>
<accession>A0A921ZL80</accession>
<keyword evidence="8" id="KW-1185">Reference proteome</keyword>
<keyword evidence="2" id="KW-0646">Protease inhibitor</keyword>
<dbReference type="PANTHER" id="PTHR11461">
    <property type="entry name" value="SERINE PROTEASE INHIBITOR, SERPIN"/>
    <property type="match status" value="1"/>
</dbReference>
<dbReference type="InterPro" id="IPR036186">
    <property type="entry name" value="Serpin_sf"/>
</dbReference>
<comment type="caution">
    <text evidence="7">The sequence shown here is derived from an EMBL/GenBank/DDBJ whole genome shotgun (WGS) entry which is preliminary data.</text>
</comment>
<comment type="similarity">
    <text evidence="1 4">Belongs to the serpin family.</text>
</comment>
<dbReference type="Proteomes" id="UP000791440">
    <property type="component" value="Unassembled WGS sequence"/>
</dbReference>
<evidence type="ECO:0000256" key="2">
    <source>
        <dbReference type="ARBA" id="ARBA00022690"/>
    </source>
</evidence>
<reference evidence="7" key="2">
    <citation type="submission" date="2020-12" db="EMBL/GenBank/DDBJ databases">
        <authorList>
            <person name="Kanost M."/>
        </authorList>
    </citation>
    <scope>NUCLEOTIDE SEQUENCE</scope>
</reference>
<evidence type="ECO:0000313" key="8">
    <source>
        <dbReference type="Proteomes" id="UP000791440"/>
    </source>
</evidence>
<dbReference type="GO" id="GO:0005615">
    <property type="term" value="C:extracellular space"/>
    <property type="evidence" value="ECO:0007669"/>
    <property type="project" value="InterPro"/>
</dbReference>
<dbReference type="InterPro" id="IPR042178">
    <property type="entry name" value="Serpin_sf_1"/>
</dbReference>
<feature type="domain" description="Serpin" evidence="6">
    <location>
        <begin position="54"/>
        <end position="405"/>
    </location>
</feature>
<keyword evidence="3" id="KW-0722">Serine protease inhibitor</keyword>
<dbReference type="Gene3D" id="2.30.39.10">
    <property type="entry name" value="Alpha-1-antitrypsin, domain 1"/>
    <property type="match status" value="1"/>
</dbReference>
<gene>
    <name evidence="7" type="ORF">O3G_MSEX011027</name>
</gene>
<evidence type="ECO:0000256" key="3">
    <source>
        <dbReference type="ARBA" id="ARBA00022900"/>
    </source>
</evidence>
<dbReference type="SUPFAM" id="SSF56574">
    <property type="entry name" value="Serpins"/>
    <property type="match status" value="1"/>
</dbReference>
<dbReference type="PANTHER" id="PTHR11461:SF211">
    <property type="entry name" value="GH10112P-RELATED"/>
    <property type="match status" value="1"/>
</dbReference>